<keyword evidence="2" id="KW-1185">Reference proteome</keyword>
<dbReference type="InParanoid" id="D8SBN1"/>
<name>D8SBN1_SELML</name>
<proteinExistence type="predicted"/>
<protein>
    <submittedName>
        <fullName evidence="1">Uncharacterized protein</fullName>
    </submittedName>
</protein>
<dbReference type="HOGENOM" id="CLU_1117292_0_0_1"/>
<accession>D8SBN1</accession>
<dbReference type="EMBL" id="GL377610">
    <property type="protein sequence ID" value="EFJ18419.1"/>
    <property type="molecule type" value="Genomic_DNA"/>
</dbReference>
<sequence length="249" mass="28636">MYARMITMYDQRALPDKAIKERATIIRIGKIYEKPGFMNKTVELLEKHKPTKRFISFKFRLQLRRVSGFLLFFFLFVNKNGFKVGLYHTPLLLHLDVELGERRPRTCCRVIDATPVARYDGGMAPRAVFPDMDDFFYDFGRARWSTGKVVRNLRITTGLEDKTEQVGDFLRCVLPLPGLCTTRLREHNGKRYFASGCMQEATGRLSLISGLKLKRGKLDNVGDGLAGLLARIGSEGLMNKERQYEKRMV</sequence>
<reference evidence="1 2" key="1">
    <citation type="journal article" date="2011" name="Science">
        <title>The Selaginella genome identifies genetic changes associated with the evolution of vascular plants.</title>
        <authorList>
            <person name="Banks J.A."/>
            <person name="Nishiyama T."/>
            <person name="Hasebe M."/>
            <person name="Bowman J.L."/>
            <person name="Gribskov M."/>
            <person name="dePamphilis C."/>
            <person name="Albert V.A."/>
            <person name="Aono N."/>
            <person name="Aoyama T."/>
            <person name="Ambrose B.A."/>
            <person name="Ashton N.W."/>
            <person name="Axtell M.J."/>
            <person name="Barker E."/>
            <person name="Barker M.S."/>
            <person name="Bennetzen J.L."/>
            <person name="Bonawitz N.D."/>
            <person name="Chapple C."/>
            <person name="Cheng C."/>
            <person name="Correa L.G."/>
            <person name="Dacre M."/>
            <person name="DeBarry J."/>
            <person name="Dreyer I."/>
            <person name="Elias M."/>
            <person name="Engstrom E.M."/>
            <person name="Estelle M."/>
            <person name="Feng L."/>
            <person name="Finet C."/>
            <person name="Floyd S.K."/>
            <person name="Frommer W.B."/>
            <person name="Fujita T."/>
            <person name="Gramzow L."/>
            <person name="Gutensohn M."/>
            <person name="Harholt J."/>
            <person name="Hattori M."/>
            <person name="Heyl A."/>
            <person name="Hirai T."/>
            <person name="Hiwatashi Y."/>
            <person name="Ishikawa M."/>
            <person name="Iwata M."/>
            <person name="Karol K.G."/>
            <person name="Koehler B."/>
            <person name="Kolukisaoglu U."/>
            <person name="Kubo M."/>
            <person name="Kurata T."/>
            <person name="Lalonde S."/>
            <person name="Li K."/>
            <person name="Li Y."/>
            <person name="Litt A."/>
            <person name="Lyons E."/>
            <person name="Manning G."/>
            <person name="Maruyama T."/>
            <person name="Michael T.P."/>
            <person name="Mikami K."/>
            <person name="Miyazaki S."/>
            <person name="Morinaga S."/>
            <person name="Murata T."/>
            <person name="Mueller-Roeber B."/>
            <person name="Nelson D.R."/>
            <person name="Obara M."/>
            <person name="Oguri Y."/>
            <person name="Olmstead R.G."/>
            <person name="Onodera N."/>
            <person name="Petersen B.L."/>
            <person name="Pils B."/>
            <person name="Prigge M."/>
            <person name="Rensing S.A."/>
            <person name="Riano-Pachon D.M."/>
            <person name="Roberts A.W."/>
            <person name="Sato Y."/>
            <person name="Scheller H.V."/>
            <person name="Schulz B."/>
            <person name="Schulz C."/>
            <person name="Shakirov E.V."/>
            <person name="Shibagaki N."/>
            <person name="Shinohara N."/>
            <person name="Shippen D.E."/>
            <person name="Soerensen I."/>
            <person name="Sotooka R."/>
            <person name="Sugimoto N."/>
            <person name="Sugita M."/>
            <person name="Sumikawa N."/>
            <person name="Tanurdzic M."/>
            <person name="Theissen G."/>
            <person name="Ulvskov P."/>
            <person name="Wakazuki S."/>
            <person name="Weng J.K."/>
            <person name="Willats W.W."/>
            <person name="Wipf D."/>
            <person name="Wolf P.G."/>
            <person name="Yang L."/>
            <person name="Zimmer A.D."/>
            <person name="Zhu Q."/>
            <person name="Mitros T."/>
            <person name="Hellsten U."/>
            <person name="Loque D."/>
            <person name="Otillar R."/>
            <person name="Salamov A."/>
            <person name="Schmutz J."/>
            <person name="Shapiro H."/>
            <person name="Lindquist E."/>
            <person name="Lucas S."/>
            <person name="Rokhsar D."/>
            <person name="Grigoriev I.V."/>
        </authorList>
    </citation>
    <scope>NUCLEOTIDE SEQUENCE [LARGE SCALE GENOMIC DNA]</scope>
</reference>
<gene>
    <name evidence="1" type="ORF">SELMODRAFT_420329</name>
</gene>
<dbReference type="Proteomes" id="UP000001514">
    <property type="component" value="Unassembled WGS sequence"/>
</dbReference>
<dbReference type="KEGG" id="smo:SELMODRAFT_420329"/>
<dbReference type="Gramene" id="EFJ18419">
    <property type="protein sequence ID" value="EFJ18419"/>
    <property type="gene ID" value="SELMODRAFT_420329"/>
</dbReference>
<evidence type="ECO:0000313" key="1">
    <source>
        <dbReference type="EMBL" id="EFJ18419.1"/>
    </source>
</evidence>
<organism evidence="2">
    <name type="scientific">Selaginella moellendorffii</name>
    <name type="common">Spikemoss</name>
    <dbReference type="NCBI Taxonomy" id="88036"/>
    <lineage>
        <taxon>Eukaryota</taxon>
        <taxon>Viridiplantae</taxon>
        <taxon>Streptophyta</taxon>
        <taxon>Embryophyta</taxon>
        <taxon>Tracheophyta</taxon>
        <taxon>Lycopodiopsida</taxon>
        <taxon>Selaginellales</taxon>
        <taxon>Selaginellaceae</taxon>
        <taxon>Selaginella</taxon>
    </lineage>
</organism>
<dbReference type="AlphaFoldDB" id="D8SBN1"/>
<evidence type="ECO:0000313" key="2">
    <source>
        <dbReference type="Proteomes" id="UP000001514"/>
    </source>
</evidence>